<evidence type="ECO:0000313" key="17">
    <source>
        <dbReference type="EMBL" id="EED20031.1"/>
    </source>
</evidence>
<dbReference type="Proteomes" id="UP000001745">
    <property type="component" value="Unassembled WGS sequence"/>
</dbReference>
<keyword evidence="18" id="KW-1185">Reference proteome</keyword>
<keyword evidence="9" id="KW-0999">Mitochondrion inner membrane</keyword>
<comment type="subunit">
    <text evidence="5">Mammalian complex I is composed of 45 different subunits. This is a component of the iron-sulfur (IP) fragment of the enzyme.</text>
</comment>
<comment type="similarity">
    <text evidence="4">Belongs to the complex I NDUFS5 subunit family.</text>
</comment>
<evidence type="ECO:0000256" key="14">
    <source>
        <dbReference type="ARBA" id="ARBA00031222"/>
    </source>
</evidence>
<dbReference type="OrthoDB" id="9992197at2759"/>
<organism evidence="17 18">
    <name type="scientific">Talaromyces stipitatus (strain ATCC 10500 / CBS 375.48 / QM 6759 / NRRL 1006)</name>
    <name type="common">Penicillium stipitatum</name>
    <dbReference type="NCBI Taxonomy" id="441959"/>
    <lineage>
        <taxon>Eukaryota</taxon>
        <taxon>Fungi</taxon>
        <taxon>Dikarya</taxon>
        <taxon>Ascomycota</taxon>
        <taxon>Pezizomycotina</taxon>
        <taxon>Eurotiomycetes</taxon>
        <taxon>Eurotiomycetidae</taxon>
        <taxon>Eurotiales</taxon>
        <taxon>Trichocomaceae</taxon>
        <taxon>Talaromyces</taxon>
        <taxon>Talaromyces sect. Talaromyces</taxon>
    </lineage>
</organism>
<dbReference type="HOGENOM" id="CLU_162182_0_1_1"/>
<dbReference type="STRING" id="441959.B8M869"/>
<evidence type="ECO:0000256" key="9">
    <source>
        <dbReference type="ARBA" id="ARBA00022792"/>
    </source>
</evidence>
<evidence type="ECO:0000313" key="18">
    <source>
        <dbReference type="Proteomes" id="UP000001745"/>
    </source>
</evidence>
<keyword evidence="12" id="KW-0472">Membrane</keyword>
<keyword evidence="10" id="KW-0249">Electron transport</keyword>
<evidence type="ECO:0000256" key="11">
    <source>
        <dbReference type="ARBA" id="ARBA00023128"/>
    </source>
</evidence>
<evidence type="ECO:0000256" key="1">
    <source>
        <dbReference type="ARBA" id="ARBA00003195"/>
    </source>
</evidence>
<proteinExistence type="inferred from homology"/>
<comment type="function">
    <text evidence="1">Accessory subunit of the mitochondrial membrane respiratory chain NADH dehydrogenase (Complex I), that is believed not to be involved in catalysis. Complex I functions in the transfer of electrons from NADH to the respiratory chain. The immediate electron acceptor for the enzyme is believed to be ubiquinone.</text>
</comment>
<dbReference type="GO" id="GO:0032981">
    <property type="term" value="P:mitochondrial respiratory chain complex I assembly"/>
    <property type="evidence" value="ECO:0007669"/>
    <property type="project" value="TreeGrafter"/>
</dbReference>
<dbReference type="GO" id="GO:0005758">
    <property type="term" value="C:mitochondrial intermembrane space"/>
    <property type="evidence" value="ECO:0007669"/>
    <property type="project" value="UniProtKB-SubCell"/>
</dbReference>
<dbReference type="PhylomeDB" id="B8M869"/>
<evidence type="ECO:0000256" key="7">
    <source>
        <dbReference type="ARBA" id="ARBA00022448"/>
    </source>
</evidence>
<dbReference type="InParanoid" id="B8M869"/>
<evidence type="ECO:0000256" key="3">
    <source>
        <dbReference type="ARBA" id="ARBA00004637"/>
    </source>
</evidence>
<evidence type="ECO:0000256" key="12">
    <source>
        <dbReference type="ARBA" id="ARBA00023136"/>
    </source>
</evidence>
<evidence type="ECO:0000256" key="5">
    <source>
        <dbReference type="ARBA" id="ARBA00011261"/>
    </source>
</evidence>
<evidence type="ECO:0000256" key="15">
    <source>
        <dbReference type="ARBA" id="ARBA00032739"/>
    </source>
</evidence>
<keyword evidence="7" id="KW-0813">Transport</keyword>
<protein>
    <recommendedName>
        <fullName evidence="6">NADH dehydrogenase [ubiquinone] iron-sulfur protein 5</fullName>
    </recommendedName>
    <alternativeName>
        <fullName evidence="14">Complex I-15 kDa</fullName>
    </alternativeName>
    <alternativeName>
        <fullName evidence="15">NADH-ubiquinone oxidoreductase 15 kDa subunit</fullName>
    </alternativeName>
</protein>
<dbReference type="PANTHER" id="PTHR15224:SF1">
    <property type="entry name" value="NADH DEHYDROGENASE [UBIQUINONE] IRON-SULFUR PROTEIN 5"/>
    <property type="match status" value="1"/>
</dbReference>
<dbReference type="eggNOG" id="ENOG502S71X">
    <property type="taxonomic scope" value="Eukaryota"/>
</dbReference>
<evidence type="ECO:0000256" key="4">
    <source>
        <dbReference type="ARBA" id="ARBA00007372"/>
    </source>
</evidence>
<dbReference type="AlphaFoldDB" id="B8M869"/>
<dbReference type="VEuPathDB" id="FungiDB:TSTA_032840"/>
<dbReference type="RefSeq" id="XP_002480465.1">
    <property type="nucleotide sequence ID" value="XM_002480420.1"/>
</dbReference>
<evidence type="ECO:0000256" key="2">
    <source>
        <dbReference type="ARBA" id="ARBA00004569"/>
    </source>
</evidence>
<name>B8M869_TALSN</name>
<evidence type="ECO:0000256" key="6">
    <source>
        <dbReference type="ARBA" id="ARBA00013482"/>
    </source>
</evidence>
<evidence type="ECO:0000256" key="8">
    <source>
        <dbReference type="ARBA" id="ARBA00022660"/>
    </source>
</evidence>
<keyword evidence="11" id="KW-0496">Mitochondrion</keyword>
<comment type="subcellular location">
    <subcellularLocation>
        <location evidence="3">Mitochondrion inner membrane</location>
        <topology evidence="3">Peripheral membrane protein</topology>
    </subcellularLocation>
    <subcellularLocation>
        <location evidence="2">Mitochondrion intermembrane space</location>
    </subcellularLocation>
</comment>
<keyword evidence="8" id="KW-0679">Respiratory chain</keyword>
<accession>B8M869</accession>
<dbReference type="GeneID" id="8105023"/>
<gene>
    <name evidence="17" type="ORF">TSTA_032840</name>
</gene>
<dbReference type="InterPro" id="IPR019342">
    <property type="entry name" value="NADH_UbQ_OxRdtase_FeS-su5"/>
</dbReference>
<dbReference type="Pfam" id="PF10200">
    <property type="entry name" value="Ndufs5"/>
    <property type="match status" value="1"/>
</dbReference>
<reference evidence="18" key="1">
    <citation type="journal article" date="2015" name="Genome Announc.">
        <title>Genome sequence of the AIDS-associated pathogen Penicillium marneffei (ATCC18224) and its near taxonomic relative Talaromyces stipitatus (ATCC10500).</title>
        <authorList>
            <person name="Nierman W.C."/>
            <person name="Fedorova-Abrams N.D."/>
            <person name="Andrianopoulos A."/>
        </authorList>
    </citation>
    <scope>NUCLEOTIDE SEQUENCE [LARGE SCALE GENOMIC DNA]</scope>
    <source>
        <strain evidence="18">ATCC 10500 / CBS 375.48 / QM 6759 / NRRL 1006</strain>
    </source>
</reference>
<feature type="disulfide bond" evidence="16">
    <location>
        <begin position="24"/>
        <end position="39"/>
    </location>
</feature>
<evidence type="ECO:0000256" key="16">
    <source>
        <dbReference type="PIRSR" id="PIRSR619342-50"/>
    </source>
</evidence>
<dbReference type="GO" id="GO:0005743">
    <property type="term" value="C:mitochondrial inner membrane"/>
    <property type="evidence" value="ECO:0007669"/>
    <property type="project" value="UniProtKB-SubCell"/>
</dbReference>
<dbReference type="PANTHER" id="PTHR15224">
    <property type="entry name" value="NADH DEHYDROGENASE [UBIQUINONE] IRON-SULFUR PROTEIN 5"/>
    <property type="match status" value="1"/>
</dbReference>
<feature type="disulfide bond" evidence="16">
    <location>
        <begin position="14"/>
        <end position="49"/>
    </location>
</feature>
<sequence>MASGFGLNGGPSRCFAFWQELLGCYVVNASEGVDGKKKCIYALEDYSECLHHSKEIVRAKRLQAAYRKAEATFPRENAPKAEDIRNLGLLGKESESAKVLGL</sequence>
<dbReference type="CDD" id="cd24141">
    <property type="entry name" value="NDUFS5-like"/>
    <property type="match status" value="1"/>
</dbReference>
<evidence type="ECO:0000256" key="13">
    <source>
        <dbReference type="ARBA" id="ARBA00023157"/>
    </source>
</evidence>
<dbReference type="EMBL" id="EQ962654">
    <property type="protein sequence ID" value="EED20031.1"/>
    <property type="molecule type" value="Genomic_DNA"/>
</dbReference>
<evidence type="ECO:0000256" key="10">
    <source>
        <dbReference type="ARBA" id="ARBA00022982"/>
    </source>
</evidence>
<keyword evidence="13 16" id="KW-1015">Disulfide bond</keyword>
<dbReference type="OMA" id="MQNAYRK"/>